<reference evidence="1 2" key="1">
    <citation type="submission" date="2020-08" db="EMBL/GenBank/DDBJ databases">
        <title>Genomic Encyclopedia of Type Strains, Phase IV (KMG-V): Genome sequencing to study the core and pangenomes of soil and plant-associated prokaryotes.</title>
        <authorList>
            <person name="Whitman W."/>
        </authorList>
    </citation>
    <scope>NUCLEOTIDE SEQUENCE [LARGE SCALE GENOMIC DNA]</scope>
    <source>
        <strain evidence="1 2">SEMIA 414</strain>
    </source>
</reference>
<organism evidence="1 2">
    <name type="scientific">Rhizobium esperanzae</name>
    <dbReference type="NCBI Taxonomy" id="1967781"/>
    <lineage>
        <taxon>Bacteria</taxon>
        <taxon>Pseudomonadati</taxon>
        <taxon>Pseudomonadota</taxon>
        <taxon>Alphaproteobacteria</taxon>
        <taxon>Hyphomicrobiales</taxon>
        <taxon>Rhizobiaceae</taxon>
        <taxon>Rhizobium/Agrobacterium group</taxon>
        <taxon>Rhizobium</taxon>
    </lineage>
</organism>
<dbReference type="RefSeq" id="WP_156667833.1">
    <property type="nucleotide sequence ID" value="NZ_JACIHI010000007.1"/>
</dbReference>
<dbReference type="Proteomes" id="UP000533724">
    <property type="component" value="Unassembled WGS sequence"/>
</dbReference>
<sequence>MPSITATRPAPIQHMSVSVPNDIAHSAPLIVILLIFNNQPQRPSNVPAFFGWAVNNRRYGMSVGSTPMKET</sequence>
<accession>A0A7W6UL23</accession>
<gene>
    <name evidence="1" type="ORF">GGE15_003448</name>
</gene>
<dbReference type="EMBL" id="JACIHI010000007">
    <property type="protein sequence ID" value="MBB4440172.1"/>
    <property type="molecule type" value="Genomic_DNA"/>
</dbReference>
<evidence type="ECO:0000313" key="1">
    <source>
        <dbReference type="EMBL" id="MBB4440172.1"/>
    </source>
</evidence>
<evidence type="ECO:0000313" key="2">
    <source>
        <dbReference type="Proteomes" id="UP000533724"/>
    </source>
</evidence>
<name>A0A7W6UL23_9HYPH</name>
<dbReference type="AlphaFoldDB" id="A0A7W6UL23"/>
<comment type="caution">
    <text evidence="1">The sequence shown here is derived from an EMBL/GenBank/DDBJ whole genome shotgun (WGS) entry which is preliminary data.</text>
</comment>
<protein>
    <submittedName>
        <fullName evidence="1">Uncharacterized protein</fullName>
    </submittedName>
</protein>
<proteinExistence type="predicted"/>